<organism evidence="1 2">
    <name type="scientific">Hibiscus sabdariffa</name>
    <name type="common">roselle</name>
    <dbReference type="NCBI Taxonomy" id="183260"/>
    <lineage>
        <taxon>Eukaryota</taxon>
        <taxon>Viridiplantae</taxon>
        <taxon>Streptophyta</taxon>
        <taxon>Embryophyta</taxon>
        <taxon>Tracheophyta</taxon>
        <taxon>Spermatophyta</taxon>
        <taxon>Magnoliopsida</taxon>
        <taxon>eudicotyledons</taxon>
        <taxon>Gunneridae</taxon>
        <taxon>Pentapetalae</taxon>
        <taxon>rosids</taxon>
        <taxon>malvids</taxon>
        <taxon>Malvales</taxon>
        <taxon>Malvaceae</taxon>
        <taxon>Malvoideae</taxon>
        <taxon>Hibiscus</taxon>
    </lineage>
</organism>
<comment type="caution">
    <text evidence="1">The sequence shown here is derived from an EMBL/GenBank/DDBJ whole genome shotgun (WGS) entry which is preliminary data.</text>
</comment>
<protein>
    <submittedName>
        <fullName evidence="1">Uncharacterized protein</fullName>
    </submittedName>
</protein>
<dbReference type="Proteomes" id="UP001396334">
    <property type="component" value="Unassembled WGS sequence"/>
</dbReference>
<reference evidence="1 2" key="1">
    <citation type="journal article" date="2024" name="G3 (Bethesda)">
        <title>Genome assembly of Hibiscus sabdariffa L. provides insights into metabolisms of medicinal natural products.</title>
        <authorList>
            <person name="Kim T."/>
        </authorList>
    </citation>
    <scope>NUCLEOTIDE SEQUENCE [LARGE SCALE GENOMIC DNA]</scope>
    <source>
        <strain evidence="1">TK-2024</strain>
        <tissue evidence="1">Old leaves</tissue>
    </source>
</reference>
<name>A0ABR2QMK0_9ROSI</name>
<keyword evidence="2" id="KW-1185">Reference proteome</keyword>
<evidence type="ECO:0000313" key="1">
    <source>
        <dbReference type="EMBL" id="KAK9001794.1"/>
    </source>
</evidence>
<accession>A0ABR2QMK0</accession>
<evidence type="ECO:0000313" key="2">
    <source>
        <dbReference type="Proteomes" id="UP001396334"/>
    </source>
</evidence>
<proteinExistence type="predicted"/>
<sequence>MQLIVGGERDAEFSDFEGARKIGARPFNQDDRVDNFSEEHSLHRVLKHSVWLEDANDNVRQLFLSYYWSISKSLVHSMAHKLILAMMNGDFSEKRWSFVFFYLLGTIIASRNSESPAPNQWGFTVTDKAQLYSNEGNDVRKDLQKKLCSPLLLYGRTIWLLVVVISSNTI</sequence>
<gene>
    <name evidence="1" type="ORF">V6N11_024492</name>
</gene>
<dbReference type="EMBL" id="JBBPBN010000035">
    <property type="protein sequence ID" value="KAK9001794.1"/>
    <property type="molecule type" value="Genomic_DNA"/>
</dbReference>